<dbReference type="Gene3D" id="1.20.1250.20">
    <property type="entry name" value="MFS general substrate transporter like domains"/>
    <property type="match status" value="1"/>
</dbReference>
<reference evidence="7 8" key="1">
    <citation type="journal article" date="2024" name="BMC Genomics">
        <title>Genome assembly of redclaw crayfish (Cherax quadricarinatus) provides insights into its immune adaptation and hypoxia tolerance.</title>
        <authorList>
            <person name="Liu Z."/>
            <person name="Zheng J."/>
            <person name="Li H."/>
            <person name="Fang K."/>
            <person name="Wang S."/>
            <person name="He J."/>
            <person name="Zhou D."/>
            <person name="Weng S."/>
            <person name="Chi M."/>
            <person name="Gu Z."/>
            <person name="He J."/>
            <person name="Li F."/>
            <person name="Wang M."/>
        </authorList>
    </citation>
    <scope>NUCLEOTIDE SEQUENCE [LARGE SCALE GENOMIC DNA]</scope>
    <source>
        <strain evidence="7">ZL_2023a</strain>
    </source>
</reference>
<keyword evidence="8" id="KW-1185">Reference proteome</keyword>
<evidence type="ECO:0000256" key="2">
    <source>
        <dbReference type="ARBA" id="ARBA00022692"/>
    </source>
</evidence>
<name>A0AAW0W4D4_CHEQU</name>
<evidence type="ECO:0000256" key="4">
    <source>
        <dbReference type="ARBA" id="ARBA00023136"/>
    </source>
</evidence>
<dbReference type="EMBL" id="JARKIK010000089">
    <property type="protein sequence ID" value="KAK8723545.1"/>
    <property type="molecule type" value="Genomic_DNA"/>
</dbReference>
<dbReference type="InterPro" id="IPR036259">
    <property type="entry name" value="MFS_trans_sf"/>
</dbReference>
<feature type="transmembrane region" description="Helical" evidence="5">
    <location>
        <begin position="94"/>
        <end position="119"/>
    </location>
</feature>
<dbReference type="Pfam" id="PF07690">
    <property type="entry name" value="MFS_1"/>
    <property type="match status" value="1"/>
</dbReference>
<dbReference type="PROSITE" id="PS00216">
    <property type="entry name" value="SUGAR_TRANSPORT_1"/>
    <property type="match status" value="1"/>
</dbReference>
<comment type="caution">
    <text evidence="7">The sequence shown here is derived from an EMBL/GenBank/DDBJ whole genome shotgun (WGS) entry which is preliminary data.</text>
</comment>
<keyword evidence="4 5" id="KW-0472">Membrane</keyword>
<evidence type="ECO:0000259" key="6">
    <source>
        <dbReference type="PROSITE" id="PS50850"/>
    </source>
</evidence>
<dbReference type="PANTHER" id="PTHR24064">
    <property type="entry name" value="SOLUTE CARRIER FAMILY 22 MEMBER"/>
    <property type="match status" value="1"/>
</dbReference>
<evidence type="ECO:0000256" key="3">
    <source>
        <dbReference type="ARBA" id="ARBA00022989"/>
    </source>
</evidence>
<keyword evidence="3 5" id="KW-1133">Transmembrane helix</keyword>
<dbReference type="InterPro" id="IPR020846">
    <property type="entry name" value="MFS_dom"/>
</dbReference>
<accession>A0AAW0W4D4</accession>
<organism evidence="7 8">
    <name type="scientific">Cherax quadricarinatus</name>
    <name type="common">Australian red claw crayfish</name>
    <dbReference type="NCBI Taxonomy" id="27406"/>
    <lineage>
        <taxon>Eukaryota</taxon>
        <taxon>Metazoa</taxon>
        <taxon>Ecdysozoa</taxon>
        <taxon>Arthropoda</taxon>
        <taxon>Crustacea</taxon>
        <taxon>Multicrustacea</taxon>
        <taxon>Malacostraca</taxon>
        <taxon>Eumalacostraca</taxon>
        <taxon>Eucarida</taxon>
        <taxon>Decapoda</taxon>
        <taxon>Pleocyemata</taxon>
        <taxon>Astacidea</taxon>
        <taxon>Parastacoidea</taxon>
        <taxon>Parastacidae</taxon>
        <taxon>Cherax</taxon>
    </lineage>
</organism>
<feature type="non-terminal residue" evidence="7">
    <location>
        <position position="1"/>
    </location>
</feature>
<feature type="domain" description="Major facilitator superfamily (MFS) profile" evidence="6">
    <location>
        <begin position="1"/>
        <end position="123"/>
    </location>
</feature>
<proteinExistence type="predicted"/>
<dbReference type="GO" id="GO:0022857">
    <property type="term" value="F:transmembrane transporter activity"/>
    <property type="evidence" value="ECO:0007669"/>
    <property type="project" value="InterPro"/>
</dbReference>
<gene>
    <name evidence="7" type="ORF">OTU49_011777</name>
</gene>
<evidence type="ECO:0000313" key="8">
    <source>
        <dbReference type="Proteomes" id="UP001445076"/>
    </source>
</evidence>
<dbReference type="AlphaFoldDB" id="A0AAW0W4D4"/>
<feature type="transmembrane region" description="Helical" evidence="5">
    <location>
        <begin position="64"/>
        <end position="82"/>
    </location>
</feature>
<keyword evidence="2 5" id="KW-0812">Transmembrane</keyword>
<dbReference type="InterPro" id="IPR005829">
    <property type="entry name" value="Sugar_transporter_CS"/>
</dbReference>
<evidence type="ECO:0000313" key="7">
    <source>
        <dbReference type="EMBL" id="KAK8723545.1"/>
    </source>
</evidence>
<dbReference type="SUPFAM" id="SSF103473">
    <property type="entry name" value="MFS general substrate transporter"/>
    <property type="match status" value="1"/>
</dbReference>
<dbReference type="PROSITE" id="PS50850">
    <property type="entry name" value="MFS"/>
    <property type="match status" value="1"/>
</dbReference>
<sequence>PEGDQCHVWTLNNNITEQCQPDVFSNSTSSCSQWVYDTSVFSATTVTQFDLTCEKAWLRPLGGSMYMTGMLLGAIIIGDLADRFGRRKGILVSVLLYGCSGVICSVSPNYYMFLLMWLFTGAG</sequence>
<evidence type="ECO:0000256" key="5">
    <source>
        <dbReference type="SAM" id="Phobius"/>
    </source>
</evidence>
<protein>
    <recommendedName>
        <fullName evidence="6">Major facilitator superfamily (MFS) profile domain-containing protein</fullName>
    </recommendedName>
</protein>
<dbReference type="InterPro" id="IPR011701">
    <property type="entry name" value="MFS"/>
</dbReference>
<evidence type="ECO:0000256" key="1">
    <source>
        <dbReference type="ARBA" id="ARBA00004141"/>
    </source>
</evidence>
<feature type="non-terminal residue" evidence="7">
    <location>
        <position position="123"/>
    </location>
</feature>
<dbReference type="GO" id="GO:0016020">
    <property type="term" value="C:membrane"/>
    <property type="evidence" value="ECO:0007669"/>
    <property type="project" value="UniProtKB-SubCell"/>
</dbReference>
<dbReference type="Proteomes" id="UP001445076">
    <property type="component" value="Unassembled WGS sequence"/>
</dbReference>
<comment type="subcellular location">
    <subcellularLocation>
        <location evidence="1">Membrane</location>
        <topology evidence="1">Multi-pass membrane protein</topology>
    </subcellularLocation>
</comment>